<evidence type="ECO:0000256" key="2">
    <source>
        <dbReference type="ARBA" id="ARBA00022801"/>
    </source>
</evidence>
<feature type="domain" description="Asparaginase/glutaminase C-terminal" evidence="16">
    <location>
        <begin position="241"/>
        <end position="344"/>
    </location>
</feature>
<dbReference type="PROSITE" id="PS51732">
    <property type="entry name" value="ASN_GLN_ASE_3"/>
    <property type="match status" value="1"/>
</dbReference>
<gene>
    <name evidence="17" type="primary">ansB</name>
    <name evidence="17" type="ORF">NCTC11842_04733</name>
</gene>
<evidence type="ECO:0000256" key="11">
    <source>
        <dbReference type="PROSITE-ProRule" id="PRU10099"/>
    </source>
</evidence>
<dbReference type="GO" id="GO:0006528">
    <property type="term" value="P:asparagine metabolic process"/>
    <property type="evidence" value="ECO:0007669"/>
    <property type="project" value="InterPro"/>
</dbReference>
<dbReference type="EC" id="3.5.1.38" evidence="5"/>
<accession>A0A2X2DLA6</accession>
<evidence type="ECO:0000256" key="4">
    <source>
        <dbReference type="ARBA" id="ARBA00052564"/>
    </source>
</evidence>
<comment type="catalytic activity">
    <reaction evidence="3">
        <text>L-asparagine + H2O = L-aspartate + NH4(+)</text>
        <dbReference type="Rhea" id="RHEA:21016"/>
        <dbReference type="ChEBI" id="CHEBI:15377"/>
        <dbReference type="ChEBI" id="CHEBI:28938"/>
        <dbReference type="ChEBI" id="CHEBI:29991"/>
        <dbReference type="ChEBI" id="CHEBI:58048"/>
        <dbReference type="EC" id="3.5.1.38"/>
    </reaction>
</comment>
<evidence type="ECO:0000256" key="7">
    <source>
        <dbReference type="ARBA" id="ARBA00083270"/>
    </source>
</evidence>
<dbReference type="RefSeq" id="WP_010796469.1">
    <property type="nucleotide sequence ID" value="NZ_UAUF01000014.1"/>
</dbReference>
<dbReference type="GO" id="GO:0004067">
    <property type="term" value="F:asparaginase activity"/>
    <property type="evidence" value="ECO:0007669"/>
    <property type="project" value="UniProtKB-UniRule"/>
</dbReference>
<dbReference type="InterPro" id="IPR027475">
    <property type="entry name" value="Asparaginase/glutaminase_AS2"/>
</dbReference>
<dbReference type="PROSITE" id="PS00144">
    <property type="entry name" value="ASN_GLN_ASE_1"/>
    <property type="match status" value="1"/>
</dbReference>
<keyword evidence="2 17" id="KW-0378">Hydrolase</keyword>
<dbReference type="GO" id="GO:0004359">
    <property type="term" value="F:glutaminase activity"/>
    <property type="evidence" value="ECO:0007669"/>
    <property type="project" value="RHEA"/>
</dbReference>
<dbReference type="SMART" id="SM00870">
    <property type="entry name" value="Asparaginase"/>
    <property type="match status" value="1"/>
</dbReference>
<feature type="domain" description="L-asparaginase N-terminal" evidence="15">
    <location>
        <begin position="30"/>
        <end position="222"/>
    </location>
</feature>
<reference evidence="17 18" key="1">
    <citation type="submission" date="2018-06" db="EMBL/GenBank/DDBJ databases">
        <authorList>
            <consortium name="Pathogen Informatics"/>
            <person name="Doyle S."/>
        </authorList>
    </citation>
    <scope>NUCLEOTIDE SEQUENCE [LARGE SCALE GENOMIC DNA]</scope>
    <source>
        <strain evidence="17 18">NCTC11842</strain>
    </source>
</reference>
<dbReference type="PRINTS" id="PR00139">
    <property type="entry name" value="ASNGLNASE"/>
</dbReference>
<dbReference type="PIRSF" id="PIRSF500176">
    <property type="entry name" value="L_ASNase"/>
    <property type="match status" value="1"/>
</dbReference>
<dbReference type="InterPro" id="IPR027474">
    <property type="entry name" value="L-asparaginase_N"/>
</dbReference>
<name>A0A2X2DLA6_PSELU</name>
<dbReference type="NCBIfam" id="TIGR00520">
    <property type="entry name" value="asnASE_II"/>
    <property type="match status" value="1"/>
</dbReference>
<dbReference type="SUPFAM" id="SSF53774">
    <property type="entry name" value="Glutaminase/Asparaginase"/>
    <property type="match status" value="1"/>
</dbReference>
<dbReference type="InterPro" id="IPR036152">
    <property type="entry name" value="Asp/glu_Ase-like_sf"/>
</dbReference>
<comment type="catalytic activity">
    <reaction evidence="4">
        <text>L-glutamine + H2O = L-glutamate + NH4(+)</text>
        <dbReference type="Rhea" id="RHEA:15889"/>
        <dbReference type="ChEBI" id="CHEBI:15377"/>
        <dbReference type="ChEBI" id="CHEBI:28938"/>
        <dbReference type="ChEBI" id="CHEBI:29985"/>
        <dbReference type="ChEBI" id="CHEBI:58359"/>
        <dbReference type="EC" id="3.5.1.38"/>
    </reaction>
</comment>
<dbReference type="Gene3D" id="3.40.50.1170">
    <property type="entry name" value="L-asparaginase, N-terminal domain"/>
    <property type="match status" value="1"/>
</dbReference>
<dbReference type="CDD" id="cd08964">
    <property type="entry name" value="L-asparaginase_II"/>
    <property type="match status" value="1"/>
</dbReference>
<evidence type="ECO:0000256" key="1">
    <source>
        <dbReference type="ARBA" id="ARBA00010518"/>
    </source>
</evidence>
<dbReference type="Pfam" id="PF17763">
    <property type="entry name" value="Asparaginase_C"/>
    <property type="match status" value="1"/>
</dbReference>
<dbReference type="InterPro" id="IPR027473">
    <property type="entry name" value="L-asparaginase_C"/>
</dbReference>
<dbReference type="PROSITE" id="PS00917">
    <property type="entry name" value="ASN_GLN_ASE_2"/>
    <property type="match status" value="1"/>
</dbReference>
<evidence type="ECO:0000259" key="15">
    <source>
        <dbReference type="Pfam" id="PF00710"/>
    </source>
</evidence>
<dbReference type="InterPro" id="IPR020827">
    <property type="entry name" value="Asparaginase/glutaminase_AS1"/>
</dbReference>
<feature type="binding site" evidence="10">
    <location>
        <begin position="118"/>
        <end position="119"/>
    </location>
    <ligand>
        <name>substrate</name>
    </ligand>
</feature>
<protein>
    <recommendedName>
        <fullName evidence="6">Glutaminase-asparaginase</fullName>
        <ecNumber evidence="5">3.5.1.38</ecNumber>
    </recommendedName>
    <alternativeName>
        <fullName evidence="8">L-ASNase/L-GLNase</fullName>
    </alternativeName>
    <alternativeName>
        <fullName evidence="7">L-asparagine/L-glutamine amidohydrolase</fullName>
    </alternativeName>
</protein>
<evidence type="ECO:0000256" key="8">
    <source>
        <dbReference type="ARBA" id="ARBA00084074"/>
    </source>
</evidence>
<dbReference type="Proteomes" id="UP000250443">
    <property type="component" value="Unassembled WGS sequence"/>
</dbReference>
<comment type="similarity">
    <text evidence="1 13">Belongs to the asparaginase 1 family.</text>
</comment>
<feature type="binding site" evidence="10">
    <location>
        <position position="85"/>
    </location>
    <ligand>
        <name>substrate</name>
    </ligand>
</feature>
<evidence type="ECO:0000256" key="10">
    <source>
        <dbReference type="PIRSR" id="PIRSR001220-2"/>
    </source>
</evidence>
<dbReference type="InterPro" id="IPR006034">
    <property type="entry name" value="Asparaginase/glutaminase-like"/>
</dbReference>
<keyword evidence="14" id="KW-0732">Signal</keyword>
<proteinExistence type="inferred from homology"/>
<evidence type="ECO:0000256" key="12">
    <source>
        <dbReference type="PROSITE-ProRule" id="PRU10100"/>
    </source>
</evidence>
<evidence type="ECO:0000256" key="5">
    <source>
        <dbReference type="ARBA" id="ARBA00066751"/>
    </source>
</evidence>
<dbReference type="PIRSF" id="PIRSF001220">
    <property type="entry name" value="L-ASNase_gatD"/>
    <property type="match status" value="1"/>
</dbReference>
<dbReference type="Gene3D" id="3.40.50.40">
    <property type="match status" value="1"/>
</dbReference>
<sequence>MPVRFTPAFLSVALALSTASLFAADAKSGVVIYATGGTIAGSSASSTDTTDYDAGKLGIETLIKAVPELNQVATVTGEQLANMPSQDMDQKTLMKLSKTISQKLEDPAVHGVVVTHGTDTLEETAFFLDLTVKSEKPVVVVGAMRPATAVGADGPMNLLEAVSLAANDKANGRGTLVVLNDRIGSAFYTTKTNSTMPDTFRAVEQGYLGSFVGITPRFYYSPATPTGKRHFDVSKQESLPKVVILYSYQDQDSALIDAAIKDGAKGIVIAGTGNGSIPTRTKETVKRLMEQGIPVIRSTRTGSGFVSRKEEGIGSGFFNPQKSRILLSLALATGADMATIERYFSAAE</sequence>
<evidence type="ECO:0000256" key="14">
    <source>
        <dbReference type="SAM" id="SignalP"/>
    </source>
</evidence>
<organism evidence="17 18">
    <name type="scientific">Pseudomonas luteola</name>
    <dbReference type="NCBI Taxonomy" id="47886"/>
    <lineage>
        <taxon>Bacteria</taxon>
        <taxon>Pseudomonadati</taxon>
        <taxon>Pseudomonadota</taxon>
        <taxon>Gammaproteobacteria</taxon>
        <taxon>Pseudomonadales</taxon>
        <taxon>Pseudomonadaceae</taxon>
        <taxon>Pseudomonas</taxon>
    </lineage>
</organism>
<dbReference type="InterPro" id="IPR037152">
    <property type="entry name" value="L-asparaginase_N_sf"/>
</dbReference>
<dbReference type="EMBL" id="UAUF01000014">
    <property type="protein sequence ID" value="SPZ12905.1"/>
    <property type="molecule type" value="Genomic_DNA"/>
</dbReference>
<dbReference type="InterPro" id="IPR004550">
    <property type="entry name" value="AsnASE_II"/>
</dbReference>
<evidence type="ECO:0000313" key="18">
    <source>
        <dbReference type="Proteomes" id="UP000250443"/>
    </source>
</evidence>
<evidence type="ECO:0000256" key="6">
    <source>
        <dbReference type="ARBA" id="ARBA00070898"/>
    </source>
</evidence>
<dbReference type="FunFam" id="3.40.50.1170:FF:000001">
    <property type="entry name" value="L-asparaginase 2"/>
    <property type="match status" value="1"/>
</dbReference>
<dbReference type="PANTHER" id="PTHR11707:SF28">
    <property type="entry name" value="60 KDA LYSOPHOSPHOLIPASE"/>
    <property type="match status" value="1"/>
</dbReference>
<dbReference type="GO" id="GO:0050417">
    <property type="term" value="F:glutamin-(asparagin-)ase activity"/>
    <property type="evidence" value="ECO:0007669"/>
    <property type="project" value="UniProtKB-EC"/>
</dbReference>
<dbReference type="PANTHER" id="PTHR11707">
    <property type="entry name" value="L-ASPARAGINASE"/>
    <property type="match status" value="1"/>
</dbReference>
<feature type="signal peptide" evidence="14">
    <location>
        <begin position="1"/>
        <end position="23"/>
    </location>
</feature>
<feature type="chain" id="PRO_5015910754" description="Glutaminase-asparaginase" evidence="14">
    <location>
        <begin position="24"/>
        <end position="348"/>
    </location>
</feature>
<feature type="active site" evidence="11">
    <location>
        <position position="38"/>
    </location>
</feature>
<evidence type="ECO:0000259" key="16">
    <source>
        <dbReference type="Pfam" id="PF17763"/>
    </source>
</evidence>
<dbReference type="AlphaFoldDB" id="A0A2X2DLA6"/>
<evidence type="ECO:0000256" key="9">
    <source>
        <dbReference type="PIRSR" id="PIRSR001220-1"/>
    </source>
</evidence>
<dbReference type="Pfam" id="PF00710">
    <property type="entry name" value="Asparaginase"/>
    <property type="match status" value="1"/>
</dbReference>
<evidence type="ECO:0000313" key="17">
    <source>
        <dbReference type="EMBL" id="SPZ12905.1"/>
    </source>
</evidence>
<dbReference type="InterPro" id="IPR040919">
    <property type="entry name" value="Asparaginase_C"/>
</dbReference>
<evidence type="ECO:0000256" key="13">
    <source>
        <dbReference type="RuleBase" id="RU004456"/>
    </source>
</evidence>
<feature type="active site" description="O-isoaspartyl threonine intermediate" evidence="9">
    <location>
        <position position="38"/>
    </location>
</feature>
<evidence type="ECO:0000256" key="3">
    <source>
        <dbReference type="ARBA" id="ARBA00050130"/>
    </source>
</evidence>
<feature type="active site" evidence="12">
    <location>
        <position position="118"/>
    </location>
</feature>